<protein>
    <submittedName>
        <fullName evidence="1">Uncharacterized protein</fullName>
    </submittedName>
</protein>
<keyword evidence="2" id="KW-1185">Reference proteome</keyword>
<dbReference type="InParanoid" id="A0A2H3CRC5"/>
<dbReference type="AlphaFoldDB" id="A0A2H3CRC5"/>
<gene>
    <name evidence="1" type="ORF">ARMGADRAFT_817796</name>
</gene>
<dbReference type="Proteomes" id="UP000217790">
    <property type="component" value="Unassembled WGS sequence"/>
</dbReference>
<organism evidence="1 2">
    <name type="scientific">Armillaria gallica</name>
    <name type="common">Bulbous honey fungus</name>
    <name type="synonym">Armillaria bulbosa</name>
    <dbReference type="NCBI Taxonomy" id="47427"/>
    <lineage>
        <taxon>Eukaryota</taxon>
        <taxon>Fungi</taxon>
        <taxon>Dikarya</taxon>
        <taxon>Basidiomycota</taxon>
        <taxon>Agaricomycotina</taxon>
        <taxon>Agaricomycetes</taxon>
        <taxon>Agaricomycetidae</taxon>
        <taxon>Agaricales</taxon>
        <taxon>Marasmiineae</taxon>
        <taxon>Physalacriaceae</taxon>
        <taxon>Armillaria</taxon>
    </lineage>
</organism>
<name>A0A2H3CRC5_ARMGA</name>
<evidence type="ECO:0000313" key="1">
    <source>
        <dbReference type="EMBL" id="PBK80968.1"/>
    </source>
</evidence>
<accession>A0A2H3CRC5</accession>
<reference evidence="2" key="1">
    <citation type="journal article" date="2017" name="Nat. Ecol. Evol.">
        <title>Genome expansion and lineage-specific genetic innovations in the forest pathogenic fungi Armillaria.</title>
        <authorList>
            <person name="Sipos G."/>
            <person name="Prasanna A.N."/>
            <person name="Walter M.C."/>
            <person name="O'Connor E."/>
            <person name="Balint B."/>
            <person name="Krizsan K."/>
            <person name="Kiss B."/>
            <person name="Hess J."/>
            <person name="Varga T."/>
            <person name="Slot J."/>
            <person name="Riley R."/>
            <person name="Boka B."/>
            <person name="Rigling D."/>
            <person name="Barry K."/>
            <person name="Lee J."/>
            <person name="Mihaltcheva S."/>
            <person name="LaButti K."/>
            <person name="Lipzen A."/>
            <person name="Waldron R."/>
            <person name="Moloney N.M."/>
            <person name="Sperisen C."/>
            <person name="Kredics L."/>
            <person name="Vagvoelgyi C."/>
            <person name="Patrignani A."/>
            <person name="Fitzpatrick D."/>
            <person name="Nagy I."/>
            <person name="Doyle S."/>
            <person name="Anderson J.B."/>
            <person name="Grigoriev I.V."/>
            <person name="Gueldener U."/>
            <person name="Muensterkoetter M."/>
            <person name="Nagy L.G."/>
        </authorList>
    </citation>
    <scope>NUCLEOTIDE SEQUENCE [LARGE SCALE GENOMIC DNA]</scope>
    <source>
        <strain evidence="2">Ar21-2</strain>
    </source>
</reference>
<dbReference type="EMBL" id="KZ293737">
    <property type="protein sequence ID" value="PBK80968.1"/>
    <property type="molecule type" value="Genomic_DNA"/>
</dbReference>
<sequence>MEMDPMNSRAMLLFGQDDIERDGLGIVCCVCSLRDPLSSVTVASVSLNMGKCYNLIIVSLIFEPYPLHETFCHSRSIGSFLSLTVGLVGAPVSLCLCYPPLPSRVQGREPTCSIPALSFQGVFIYNKYNRIESRCRGKFVLSKGIGYIGICALRNK</sequence>
<proteinExistence type="predicted"/>
<evidence type="ECO:0000313" key="2">
    <source>
        <dbReference type="Proteomes" id="UP000217790"/>
    </source>
</evidence>